<dbReference type="GO" id="GO:0043565">
    <property type="term" value="F:sequence-specific DNA binding"/>
    <property type="evidence" value="ECO:0007669"/>
    <property type="project" value="TreeGrafter"/>
</dbReference>
<evidence type="ECO:0000259" key="1">
    <source>
        <dbReference type="SMART" id="SM01321"/>
    </source>
</evidence>
<comment type="caution">
    <text evidence="2">The sequence shown here is derived from an EMBL/GenBank/DDBJ whole genome shotgun (WGS) entry which is preliminary data.</text>
</comment>
<evidence type="ECO:0000313" key="2">
    <source>
        <dbReference type="EMBL" id="OGY89166.1"/>
    </source>
</evidence>
<dbReference type="GO" id="GO:0004803">
    <property type="term" value="F:transposase activity"/>
    <property type="evidence" value="ECO:0007669"/>
    <property type="project" value="InterPro"/>
</dbReference>
<dbReference type="AlphaFoldDB" id="A0A1G2BKH2"/>
<dbReference type="EMBL" id="MHKL01000025">
    <property type="protein sequence ID" value="OGY89166.1"/>
    <property type="molecule type" value="Genomic_DNA"/>
</dbReference>
<feature type="domain" description="Transposase IS200-like" evidence="1">
    <location>
        <begin position="22"/>
        <end position="165"/>
    </location>
</feature>
<dbReference type="InterPro" id="IPR052715">
    <property type="entry name" value="RAYT_transposase"/>
</dbReference>
<dbReference type="SUPFAM" id="SSF143422">
    <property type="entry name" value="Transposase IS200-like"/>
    <property type="match status" value="1"/>
</dbReference>
<sequence length="176" mass="20983">MSLFKNKYRIESIRLPEYDYSLPGYYFINICTKNRENLFGEIKNNKMNLSAFGHLVKRQWRQISKIRKNIVSDAFIIIPNHIHGILTIVEAIHELPLQGSSPRGWAKRRQMMLSKIIGQFKMQTAKQINQFKNTPGLPVWQRNYYEHIIRNESELNRIRVYIKNNPANWHNDRNNT</sequence>
<accession>A0A1G2BKH2</accession>
<dbReference type="GO" id="GO:0006313">
    <property type="term" value="P:DNA transposition"/>
    <property type="evidence" value="ECO:0007669"/>
    <property type="project" value="InterPro"/>
</dbReference>
<dbReference type="SMART" id="SM01321">
    <property type="entry name" value="Y1_Tnp"/>
    <property type="match status" value="1"/>
</dbReference>
<dbReference type="Proteomes" id="UP000178849">
    <property type="component" value="Unassembled WGS sequence"/>
</dbReference>
<dbReference type="PANTHER" id="PTHR36966:SF1">
    <property type="entry name" value="REP-ASSOCIATED TYROSINE TRANSPOSASE"/>
    <property type="match status" value="1"/>
</dbReference>
<protein>
    <recommendedName>
        <fullName evidence="1">Transposase IS200-like domain-containing protein</fullName>
    </recommendedName>
</protein>
<dbReference type="InterPro" id="IPR002686">
    <property type="entry name" value="Transposase_17"/>
</dbReference>
<dbReference type="InterPro" id="IPR036515">
    <property type="entry name" value="Transposase_17_sf"/>
</dbReference>
<dbReference type="PANTHER" id="PTHR36966">
    <property type="entry name" value="REP-ASSOCIATED TYROSINE TRANSPOSASE"/>
    <property type="match status" value="1"/>
</dbReference>
<dbReference type="Gene3D" id="3.30.70.1290">
    <property type="entry name" value="Transposase IS200-like"/>
    <property type="match status" value="1"/>
</dbReference>
<reference evidence="2 3" key="1">
    <citation type="journal article" date="2016" name="Nat. Commun.">
        <title>Thousands of microbial genomes shed light on interconnected biogeochemical processes in an aquifer system.</title>
        <authorList>
            <person name="Anantharaman K."/>
            <person name="Brown C.T."/>
            <person name="Hug L.A."/>
            <person name="Sharon I."/>
            <person name="Castelle C.J."/>
            <person name="Probst A.J."/>
            <person name="Thomas B.C."/>
            <person name="Singh A."/>
            <person name="Wilkins M.J."/>
            <person name="Karaoz U."/>
            <person name="Brodie E.L."/>
            <person name="Williams K.H."/>
            <person name="Hubbard S.S."/>
            <person name="Banfield J.F."/>
        </authorList>
    </citation>
    <scope>NUCLEOTIDE SEQUENCE [LARGE SCALE GENOMIC DNA]</scope>
</reference>
<gene>
    <name evidence="2" type="ORF">A2927_00550</name>
</gene>
<organism evidence="2 3">
    <name type="scientific">Candidatus Komeilibacteria bacterium RIFCSPLOWO2_01_FULL_45_10</name>
    <dbReference type="NCBI Taxonomy" id="1798550"/>
    <lineage>
        <taxon>Bacteria</taxon>
        <taxon>Candidatus Komeiliibacteriota</taxon>
    </lineage>
</organism>
<name>A0A1G2BKH2_9BACT</name>
<evidence type="ECO:0000313" key="3">
    <source>
        <dbReference type="Proteomes" id="UP000178849"/>
    </source>
</evidence>
<proteinExistence type="predicted"/>